<comment type="subcellular location">
    <subcellularLocation>
        <location evidence="1">Cell membrane</location>
        <topology evidence="1">Multi-pass membrane protein</topology>
    </subcellularLocation>
    <subcellularLocation>
        <location evidence="9">Membrane</location>
        <topology evidence="9">Multi-pass membrane protein</topology>
    </subcellularLocation>
</comment>
<dbReference type="AlphaFoldDB" id="A0A6B4JS45"/>
<keyword evidence="3" id="KW-1003">Cell membrane</keyword>
<evidence type="ECO:0000256" key="9">
    <source>
        <dbReference type="RuleBase" id="RU003945"/>
    </source>
</evidence>
<dbReference type="GO" id="GO:0005886">
    <property type="term" value="C:plasma membrane"/>
    <property type="evidence" value="ECO:0007669"/>
    <property type="project" value="UniProtKB-SubCell"/>
</dbReference>
<keyword evidence="6" id="KW-1133">Transmembrane helix</keyword>
<evidence type="ECO:0000259" key="10">
    <source>
        <dbReference type="Pfam" id="PF02096"/>
    </source>
</evidence>
<comment type="caution">
    <text evidence="11">The sequence shown here is derived from an EMBL/GenBank/DDBJ whole genome shotgun (WGS) entry which is preliminary data.</text>
</comment>
<dbReference type="CDD" id="cd20070">
    <property type="entry name" value="5TM_YidC_Alb3"/>
    <property type="match status" value="1"/>
</dbReference>
<name>A0A6B4JS45_CLOBO</name>
<dbReference type="PANTHER" id="PTHR12428">
    <property type="entry name" value="OXA1"/>
    <property type="match status" value="1"/>
</dbReference>
<evidence type="ECO:0000256" key="6">
    <source>
        <dbReference type="ARBA" id="ARBA00022989"/>
    </source>
</evidence>
<sequence>MFEKIIQFMANIFNYLHDFILNLGVSDVGLSYVLAILIFTLMIRLLILPLNIKAAKSTQKMQAVQPQMKKLQEKYKGNPEKLNEEMRKFYKENDVSLTGGCLPSLLPLPILMALYYVFFRIEGMNGASFLWIKDLGARDTTMILPILAAISTYLPSYLMTKATPMDDSPMNMGTMSLVMALMMGFMSINFKSILVLYWIIGNVIQTIQTYFLNYLPAKKKVALAAAETAVSESSDSSFSMIVEEPKNLASTKKKNKKKK</sequence>
<gene>
    <name evidence="11" type="primary">yidC</name>
    <name evidence="11" type="ORF">FDG31_15935</name>
</gene>
<evidence type="ECO:0000256" key="8">
    <source>
        <dbReference type="ARBA" id="ARBA00023186"/>
    </source>
</evidence>
<dbReference type="InterPro" id="IPR047196">
    <property type="entry name" value="YidC_ALB_C"/>
</dbReference>
<evidence type="ECO:0000256" key="7">
    <source>
        <dbReference type="ARBA" id="ARBA00023136"/>
    </source>
</evidence>
<dbReference type="EMBL" id="SXFB01000018">
    <property type="protein sequence ID" value="NFV27623.1"/>
    <property type="molecule type" value="Genomic_DNA"/>
</dbReference>
<dbReference type="NCBIfam" id="TIGR03592">
    <property type="entry name" value="yidC_oxa1_cterm"/>
    <property type="match status" value="1"/>
</dbReference>
<organism evidence="11 12">
    <name type="scientific">Clostridium botulinum</name>
    <dbReference type="NCBI Taxonomy" id="1491"/>
    <lineage>
        <taxon>Bacteria</taxon>
        <taxon>Bacillati</taxon>
        <taxon>Bacillota</taxon>
        <taxon>Clostridia</taxon>
        <taxon>Eubacteriales</taxon>
        <taxon>Clostridiaceae</taxon>
        <taxon>Clostridium</taxon>
    </lineage>
</organism>
<dbReference type="GO" id="GO:0051205">
    <property type="term" value="P:protein insertion into membrane"/>
    <property type="evidence" value="ECO:0007669"/>
    <property type="project" value="TreeGrafter"/>
</dbReference>
<keyword evidence="4 9" id="KW-0812">Transmembrane</keyword>
<accession>A0A6B4JS45</accession>
<evidence type="ECO:0000256" key="5">
    <source>
        <dbReference type="ARBA" id="ARBA00022927"/>
    </source>
</evidence>
<evidence type="ECO:0000313" key="11">
    <source>
        <dbReference type="EMBL" id="NFV27623.1"/>
    </source>
</evidence>
<reference evidence="11 12" key="1">
    <citation type="submission" date="2019-04" db="EMBL/GenBank/DDBJ databases">
        <title>Genome sequencing of Clostridium botulinum Groups I-IV and Clostridium butyricum.</title>
        <authorList>
            <person name="Brunt J."/>
            <person name="Van Vliet A.H.M."/>
            <person name="Stringer S.C."/>
            <person name="Carter A.T."/>
            <person name="Peck M.W."/>
        </authorList>
    </citation>
    <scope>NUCLEOTIDE SEQUENCE [LARGE SCALE GENOMIC DNA]</scope>
    <source>
        <strain evidence="11 12">BL81</strain>
    </source>
</reference>
<dbReference type="InterPro" id="IPR001708">
    <property type="entry name" value="YidC/ALB3/OXA1/COX18"/>
</dbReference>
<dbReference type="Pfam" id="PF02096">
    <property type="entry name" value="60KD_IMP"/>
    <property type="match status" value="1"/>
</dbReference>
<dbReference type="GO" id="GO:0032977">
    <property type="term" value="F:membrane insertase activity"/>
    <property type="evidence" value="ECO:0007669"/>
    <property type="project" value="InterPro"/>
</dbReference>
<keyword evidence="7" id="KW-0472">Membrane</keyword>
<keyword evidence="5" id="KW-0653">Protein transport</keyword>
<protein>
    <submittedName>
        <fullName evidence="11">Membrane protein insertase YidC</fullName>
    </submittedName>
</protein>
<evidence type="ECO:0000256" key="2">
    <source>
        <dbReference type="ARBA" id="ARBA00022448"/>
    </source>
</evidence>
<evidence type="ECO:0000256" key="3">
    <source>
        <dbReference type="ARBA" id="ARBA00022475"/>
    </source>
</evidence>
<dbReference type="Proteomes" id="UP000486903">
    <property type="component" value="Unassembled WGS sequence"/>
</dbReference>
<dbReference type="RefSeq" id="WP_003374281.1">
    <property type="nucleotide sequence ID" value="NZ_JACBBA010000009.1"/>
</dbReference>
<dbReference type="GO" id="GO:0015031">
    <property type="term" value="P:protein transport"/>
    <property type="evidence" value="ECO:0007669"/>
    <property type="project" value="UniProtKB-KW"/>
</dbReference>
<evidence type="ECO:0000256" key="4">
    <source>
        <dbReference type="ARBA" id="ARBA00022692"/>
    </source>
</evidence>
<dbReference type="InterPro" id="IPR028055">
    <property type="entry name" value="YidC/Oxa/ALB_C"/>
</dbReference>
<proteinExistence type="inferred from homology"/>
<comment type="similarity">
    <text evidence="9">Belongs to the OXA1/ALB3/YidC family.</text>
</comment>
<feature type="domain" description="Membrane insertase YidC/Oxa/ALB C-terminal" evidence="10">
    <location>
        <begin position="32"/>
        <end position="213"/>
    </location>
</feature>
<dbReference type="PANTHER" id="PTHR12428:SF65">
    <property type="entry name" value="CYTOCHROME C OXIDASE ASSEMBLY PROTEIN COX18, MITOCHONDRIAL"/>
    <property type="match status" value="1"/>
</dbReference>
<keyword evidence="2" id="KW-0813">Transport</keyword>
<evidence type="ECO:0000313" key="12">
    <source>
        <dbReference type="Proteomes" id="UP000486903"/>
    </source>
</evidence>
<keyword evidence="8" id="KW-0143">Chaperone</keyword>
<evidence type="ECO:0000256" key="1">
    <source>
        <dbReference type="ARBA" id="ARBA00004651"/>
    </source>
</evidence>